<proteinExistence type="predicted"/>
<dbReference type="AlphaFoldDB" id="A0A1Y2HRJ6"/>
<comment type="caution">
    <text evidence="1">The sequence shown here is derived from an EMBL/GenBank/DDBJ whole genome shotgun (WGS) entry which is preliminary data.</text>
</comment>
<evidence type="ECO:0000313" key="1">
    <source>
        <dbReference type="EMBL" id="ORZ37205.1"/>
    </source>
</evidence>
<dbReference type="EMBL" id="MCFL01000013">
    <property type="protein sequence ID" value="ORZ37205.1"/>
    <property type="molecule type" value="Genomic_DNA"/>
</dbReference>
<organism evidence="1 2">
    <name type="scientific">Catenaria anguillulae PL171</name>
    <dbReference type="NCBI Taxonomy" id="765915"/>
    <lineage>
        <taxon>Eukaryota</taxon>
        <taxon>Fungi</taxon>
        <taxon>Fungi incertae sedis</taxon>
        <taxon>Blastocladiomycota</taxon>
        <taxon>Blastocladiomycetes</taxon>
        <taxon>Blastocladiales</taxon>
        <taxon>Catenariaceae</taxon>
        <taxon>Catenaria</taxon>
    </lineage>
</organism>
<name>A0A1Y2HRJ6_9FUNG</name>
<protein>
    <submittedName>
        <fullName evidence="1">Uncharacterized protein</fullName>
    </submittedName>
</protein>
<sequence length="80" mass="9108">MPSTSGPANHHQSGTWLSIRVNMRFKFWPSILLLCHPTTTTVVTAYPRDYQACSSLSLWGRRSRLAERVLGKPRRPSARI</sequence>
<accession>A0A1Y2HRJ6</accession>
<evidence type="ECO:0000313" key="2">
    <source>
        <dbReference type="Proteomes" id="UP000193411"/>
    </source>
</evidence>
<gene>
    <name evidence="1" type="ORF">BCR44DRAFT_1430679</name>
</gene>
<keyword evidence="2" id="KW-1185">Reference proteome</keyword>
<dbReference type="Proteomes" id="UP000193411">
    <property type="component" value="Unassembled WGS sequence"/>
</dbReference>
<reference evidence="1 2" key="1">
    <citation type="submission" date="2016-07" db="EMBL/GenBank/DDBJ databases">
        <title>Pervasive Adenine N6-methylation of Active Genes in Fungi.</title>
        <authorList>
            <consortium name="DOE Joint Genome Institute"/>
            <person name="Mondo S.J."/>
            <person name="Dannebaum R.O."/>
            <person name="Kuo R.C."/>
            <person name="Labutti K."/>
            <person name="Haridas S."/>
            <person name="Kuo A."/>
            <person name="Salamov A."/>
            <person name="Ahrendt S.R."/>
            <person name="Lipzen A."/>
            <person name="Sullivan W."/>
            <person name="Andreopoulos W.B."/>
            <person name="Clum A."/>
            <person name="Lindquist E."/>
            <person name="Daum C."/>
            <person name="Ramamoorthy G.K."/>
            <person name="Gryganskyi A."/>
            <person name="Culley D."/>
            <person name="Magnuson J.K."/>
            <person name="James T.Y."/>
            <person name="O'Malley M.A."/>
            <person name="Stajich J.E."/>
            <person name="Spatafora J.W."/>
            <person name="Visel A."/>
            <person name="Grigoriev I.V."/>
        </authorList>
    </citation>
    <scope>NUCLEOTIDE SEQUENCE [LARGE SCALE GENOMIC DNA]</scope>
    <source>
        <strain evidence="1 2">PL171</strain>
    </source>
</reference>